<feature type="domain" description="STAS" evidence="3">
    <location>
        <begin position="14"/>
        <end position="102"/>
    </location>
</feature>
<dbReference type="KEGG" id="mbur:EQU24_07740"/>
<gene>
    <name evidence="4" type="ORF">EQU24_07740</name>
</gene>
<proteinExistence type="inferred from homology"/>
<dbReference type="PANTHER" id="PTHR33495:SF15">
    <property type="entry name" value="STAS DOMAIN-CONTAINING PROTEIN"/>
    <property type="match status" value="1"/>
</dbReference>
<dbReference type="GO" id="GO:0043856">
    <property type="term" value="F:anti-sigma factor antagonist activity"/>
    <property type="evidence" value="ECO:0007669"/>
    <property type="project" value="InterPro"/>
</dbReference>
<evidence type="ECO:0000259" key="3">
    <source>
        <dbReference type="PROSITE" id="PS50801"/>
    </source>
</evidence>
<dbReference type="InterPro" id="IPR036513">
    <property type="entry name" value="STAS_dom_sf"/>
</dbReference>
<dbReference type="NCBIfam" id="TIGR00377">
    <property type="entry name" value="ant_ant_sig"/>
    <property type="match status" value="1"/>
</dbReference>
<protein>
    <recommendedName>
        <fullName evidence="2">Anti-sigma factor antagonist</fullName>
    </recommendedName>
</protein>
<accession>A0A4P9ULY7</accession>
<evidence type="ECO:0000313" key="4">
    <source>
        <dbReference type="EMBL" id="QCW82147.1"/>
    </source>
</evidence>
<dbReference type="Gene3D" id="3.30.750.24">
    <property type="entry name" value="STAS domain"/>
    <property type="match status" value="1"/>
</dbReference>
<dbReference type="EMBL" id="CP035467">
    <property type="protein sequence ID" value="QCW82147.1"/>
    <property type="molecule type" value="Genomic_DNA"/>
</dbReference>
<dbReference type="STRING" id="675511.GCA_000341735_01478"/>
<comment type="similarity">
    <text evidence="1 2">Belongs to the anti-sigma-factor antagonist family.</text>
</comment>
<dbReference type="OrthoDB" id="278639at2"/>
<evidence type="ECO:0000313" key="5">
    <source>
        <dbReference type="Proteomes" id="UP000305881"/>
    </source>
</evidence>
<organism evidence="4 5">
    <name type="scientific">Methylotuvimicrobium buryatense</name>
    <name type="common">Methylomicrobium buryatense</name>
    <dbReference type="NCBI Taxonomy" id="95641"/>
    <lineage>
        <taxon>Bacteria</taxon>
        <taxon>Pseudomonadati</taxon>
        <taxon>Pseudomonadota</taxon>
        <taxon>Gammaproteobacteria</taxon>
        <taxon>Methylococcales</taxon>
        <taxon>Methylococcaceae</taxon>
        <taxon>Methylotuvimicrobium</taxon>
    </lineage>
</organism>
<dbReference type="Pfam" id="PF01740">
    <property type="entry name" value="STAS"/>
    <property type="match status" value="1"/>
</dbReference>
<dbReference type="CDD" id="cd07043">
    <property type="entry name" value="STAS_anti-anti-sigma_factors"/>
    <property type="match status" value="1"/>
</dbReference>
<dbReference type="AlphaFoldDB" id="A0A4P9ULY7"/>
<dbReference type="Proteomes" id="UP000305881">
    <property type="component" value="Chromosome"/>
</dbReference>
<name>A0A4P9ULY7_METBY</name>
<dbReference type="PROSITE" id="PS50801">
    <property type="entry name" value="STAS"/>
    <property type="match status" value="1"/>
</dbReference>
<evidence type="ECO:0000256" key="1">
    <source>
        <dbReference type="ARBA" id="ARBA00009013"/>
    </source>
</evidence>
<reference evidence="5" key="1">
    <citation type="journal article" date="2019" name="J. Bacteriol.">
        <title>A Mutagenic Screen Identifies a TonB-Dependent Receptor Required for the Lanthanide Metal Switch in the Type I Methanotroph 'Methylotuvimicrobium buryatense' 5GB1C.</title>
        <authorList>
            <person name="Groom J.D."/>
            <person name="Ford S.M."/>
            <person name="Pesesky M.W."/>
            <person name="Lidstrom M.E."/>
        </authorList>
    </citation>
    <scope>NUCLEOTIDE SEQUENCE [LARGE SCALE GENOMIC DNA]</scope>
    <source>
        <strain evidence="5">5GB1C</strain>
    </source>
</reference>
<dbReference type="InterPro" id="IPR003658">
    <property type="entry name" value="Anti-sigma_ant"/>
</dbReference>
<dbReference type="InterPro" id="IPR002645">
    <property type="entry name" value="STAS_dom"/>
</dbReference>
<keyword evidence="5" id="KW-1185">Reference proteome</keyword>
<sequence>MALEIIHHPEKKELTVRISGRFDFSVHQDFRKATEWDRDTVKTINVDLKNTEYMDSSALGMLLILRDKMNNAPSAIRLLNAKPEVKKILEIANFQKLFTLVP</sequence>
<evidence type="ECO:0000256" key="2">
    <source>
        <dbReference type="RuleBase" id="RU003749"/>
    </source>
</evidence>
<dbReference type="PANTHER" id="PTHR33495">
    <property type="entry name" value="ANTI-SIGMA FACTOR ANTAGONIST TM_1081-RELATED-RELATED"/>
    <property type="match status" value="1"/>
</dbReference>
<dbReference type="SUPFAM" id="SSF52091">
    <property type="entry name" value="SpoIIaa-like"/>
    <property type="match status" value="1"/>
</dbReference>
<dbReference type="RefSeq" id="WP_017840036.1">
    <property type="nucleotide sequence ID" value="NZ_CP035467.1"/>
</dbReference>